<dbReference type="AlphaFoldDB" id="I4CCU5"/>
<dbReference type="Proteomes" id="UP000006055">
    <property type="component" value="Chromosome"/>
</dbReference>
<sequence length="190" mass="21279">MSLKELDIVVILKLVAIGERRWSYPVLAEELFLSPSGVHGSVKRAVECKLLDREKKKPRRTALEEFLIHGIKYVFPPKRGSLTRGMPTGYATPPLNTLIVQSTEHPPVWPYAKGTIRGYAFSPLHESVPLSAQRDAFLYELLALVDAIRGGRAREVSIAVQEIRTRLGPRKKPGSFAEMARQILKGHENS</sequence>
<protein>
    <submittedName>
        <fullName evidence="1">Uncharacterized protein</fullName>
    </submittedName>
</protein>
<organism evidence="1 2">
    <name type="scientific">Desulfomonile tiedjei (strain ATCC 49306 / DSM 6799 / DCB-1)</name>
    <dbReference type="NCBI Taxonomy" id="706587"/>
    <lineage>
        <taxon>Bacteria</taxon>
        <taxon>Pseudomonadati</taxon>
        <taxon>Thermodesulfobacteriota</taxon>
        <taxon>Desulfomonilia</taxon>
        <taxon>Desulfomonilales</taxon>
        <taxon>Desulfomonilaceae</taxon>
        <taxon>Desulfomonile</taxon>
    </lineage>
</organism>
<gene>
    <name evidence="1" type="ordered locus">Desti_4767</name>
</gene>
<proteinExistence type="predicted"/>
<keyword evidence="2" id="KW-1185">Reference proteome</keyword>
<evidence type="ECO:0000313" key="1">
    <source>
        <dbReference type="EMBL" id="AFM27386.1"/>
    </source>
</evidence>
<name>I4CCU5_DESTA</name>
<dbReference type="EMBL" id="CP003360">
    <property type="protein sequence ID" value="AFM27386.1"/>
    <property type="molecule type" value="Genomic_DNA"/>
</dbReference>
<dbReference type="STRING" id="706587.Desti_4767"/>
<dbReference type="RefSeq" id="WP_014812494.1">
    <property type="nucleotide sequence ID" value="NC_018025.1"/>
</dbReference>
<evidence type="ECO:0000313" key="2">
    <source>
        <dbReference type="Proteomes" id="UP000006055"/>
    </source>
</evidence>
<dbReference type="eggNOG" id="ENOG502ZI89">
    <property type="taxonomic scope" value="Bacteria"/>
</dbReference>
<accession>I4CCU5</accession>
<dbReference type="OrthoDB" id="194359at2"/>
<dbReference type="KEGG" id="dti:Desti_4767"/>
<reference evidence="2" key="1">
    <citation type="submission" date="2012-06" db="EMBL/GenBank/DDBJ databases">
        <title>Complete sequence of chromosome of Desulfomonile tiedjei DSM 6799.</title>
        <authorList>
            <person name="Lucas S."/>
            <person name="Copeland A."/>
            <person name="Lapidus A."/>
            <person name="Glavina del Rio T."/>
            <person name="Dalin E."/>
            <person name="Tice H."/>
            <person name="Bruce D."/>
            <person name="Goodwin L."/>
            <person name="Pitluck S."/>
            <person name="Peters L."/>
            <person name="Ovchinnikova G."/>
            <person name="Zeytun A."/>
            <person name="Lu M."/>
            <person name="Kyrpides N."/>
            <person name="Mavromatis K."/>
            <person name="Ivanova N."/>
            <person name="Brettin T."/>
            <person name="Detter J.C."/>
            <person name="Han C."/>
            <person name="Larimer F."/>
            <person name="Land M."/>
            <person name="Hauser L."/>
            <person name="Markowitz V."/>
            <person name="Cheng J.-F."/>
            <person name="Hugenholtz P."/>
            <person name="Woyke T."/>
            <person name="Wu D."/>
            <person name="Spring S."/>
            <person name="Schroeder M."/>
            <person name="Brambilla E."/>
            <person name="Klenk H.-P."/>
            <person name="Eisen J.A."/>
        </authorList>
    </citation>
    <scope>NUCLEOTIDE SEQUENCE [LARGE SCALE GENOMIC DNA]</scope>
    <source>
        <strain evidence="2">ATCC 49306 / DSM 6799 / DCB-1</strain>
    </source>
</reference>
<dbReference type="HOGENOM" id="CLU_099442_0_0_7"/>